<dbReference type="Pfam" id="PF14902">
    <property type="entry name" value="DUF4494"/>
    <property type="match status" value="1"/>
</dbReference>
<sequence length="169" mass="19484">MSHNTKERSITLIIKVYMRNWFISKVAYEKMLENGMQKRVVEPYLVDALSYTEAEARTIEELRPYITGEFTIADITRKKIAELFFNDNGDRFYEIKIYFITLDEKSGIEKKTAARFIVQASGLKEAISCFEENMKGTLADYTLAMVSETLIMDIFPFDADSVPKGKTDN</sequence>
<dbReference type="EMBL" id="BK015320">
    <property type="protein sequence ID" value="DAE01170.1"/>
    <property type="molecule type" value="Genomic_DNA"/>
</dbReference>
<reference evidence="1" key="1">
    <citation type="journal article" date="2021" name="Proc. Natl. Acad. Sci. U.S.A.">
        <title>A Catalog of Tens of Thousands of Viruses from Human Metagenomes Reveals Hidden Associations with Chronic Diseases.</title>
        <authorList>
            <person name="Tisza M.J."/>
            <person name="Buck C.B."/>
        </authorList>
    </citation>
    <scope>NUCLEOTIDE SEQUENCE</scope>
    <source>
        <strain evidence="1">CtZE52</strain>
    </source>
</reference>
<dbReference type="InterPro" id="IPR027848">
    <property type="entry name" value="DUF4494"/>
</dbReference>
<proteinExistence type="predicted"/>
<protein>
    <recommendedName>
        <fullName evidence="2">DUF4494 domain-containing protein</fullName>
    </recommendedName>
</protein>
<name>A0A8S5P2H3_9CAUD</name>
<organism evidence="1">
    <name type="scientific">Siphoviridae sp. ctZE52</name>
    <dbReference type="NCBI Taxonomy" id="2825557"/>
    <lineage>
        <taxon>Viruses</taxon>
        <taxon>Duplodnaviria</taxon>
        <taxon>Heunggongvirae</taxon>
        <taxon>Uroviricota</taxon>
        <taxon>Caudoviricetes</taxon>
    </lineage>
</organism>
<evidence type="ECO:0008006" key="2">
    <source>
        <dbReference type="Google" id="ProtNLM"/>
    </source>
</evidence>
<evidence type="ECO:0000313" key="1">
    <source>
        <dbReference type="EMBL" id="DAE01170.1"/>
    </source>
</evidence>
<accession>A0A8S5P2H3</accession>